<dbReference type="RefSeq" id="WP_164612335.1">
    <property type="nucleotide sequence ID" value="NZ_JAAIKE010000003.1"/>
</dbReference>
<proteinExistence type="predicted"/>
<keyword evidence="1" id="KW-0812">Transmembrane</keyword>
<feature type="transmembrane region" description="Helical" evidence="1">
    <location>
        <begin position="34"/>
        <end position="54"/>
    </location>
</feature>
<keyword evidence="1" id="KW-0472">Membrane</keyword>
<evidence type="ECO:0000313" key="3">
    <source>
        <dbReference type="Proteomes" id="UP000481421"/>
    </source>
</evidence>
<evidence type="ECO:0000313" key="2">
    <source>
        <dbReference type="EMBL" id="NEX47059.1"/>
    </source>
</evidence>
<gene>
    <name evidence="2" type="ORF">G3572_12650</name>
</gene>
<comment type="caution">
    <text evidence="2">The sequence shown here is derived from an EMBL/GenBank/DDBJ whole genome shotgun (WGS) entry which is preliminary data.</text>
</comment>
<sequence>MSRLMAVLFSIISTSLMGVGVIVALTTGHDTVQPIVIGAATGFVAAIPVSWLVARQLA</sequence>
<dbReference type="Proteomes" id="UP000481421">
    <property type="component" value="Unassembled WGS sequence"/>
</dbReference>
<dbReference type="AlphaFoldDB" id="A0A6B3RVR3"/>
<organism evidence="2 3">
    <name type="scientific">Pseudotabrizicola algicola</name>
    <dbReference type="NCBI Taxonomy" id="2709381"/>
    <lineage>
        <taxon>Bacteria</taxon>
        <taxon>Pseudomonadati</taxon>
        <taxon>Pseudomonadota</taxon>
        <taxon>Alphaproteobacteria</taxon>
        <taxon>Rhodobacterales</taxon>
        <taxon>Paracoccaceae</taxon>
        <taxon>Pseudotabrizicola</taxon>
    </lineage>
</organism>
<keyword evidence="1" id="KW-1133">Transmembrane helix</keyword>
<protein>
    <submittedName>
        <fullName evidence="2">CTP synthetase</fullName>
    </submittedName>
</protein>
<dbReference type="EMBL" id="JAAIKE010000003">
    <property type="protein sequence ID" value="NEX47059.1"/>
    <property type="molecule type" value="Genomic_DNA"/>
</dbReference>
<accession>A0A6B3RVR3</accession>
<name>A0A6B3RVR3_9RHOB</name>
<keyword evidence="3" id="KW-1185">Reference proteome</keyword>
<reference evidence="2 3" key="1">
    <citation type="submission" date="2020-02" db="EMBL/GenBank/DDBJ databases">
        <title>Rhodobacter algicola sp. nov., isolated from microalga culture.</title>
        <authorList>
            <person name="Park C.-Y."/>
        </authorList>
    </citation>
    <scope>NUCLEOTIDE SEQUENCE [LARGE SCALE GENOMIC DNA]</scope>
    <source>
        <strain evidence="2 3">ETT8</strain>
    </source>
</reference>
<evidence type="ECO:0000256" key="1">
    <source>
        <dbReference type="SAM" id="Phobius"/>
    </source>
</evidence>